<feature type="compositionally biased region" description="Low complexity" evidence="6">
    <location>
        <begin position="1"/>
        <end position="19"/>
    </location>
</feature>
<gene>
    <name evidence="10" type="ORF">CBF30_05090</name>
</gene>
<dbReference type="InterPro" id="IPR054360">
    <property type="entry name" value="InlK_D2"/>
</dbReference>
<dbReference type="EMBL" id="NGJZ01000001">
    <property type="protein sequence ID" value="RSU08606.1"/>
    <property type="molecule type" value="Genomic_DNA"/>
</dbReference>
<dbReference type="Pfam" id="PF06458">
    <property type="entry name" value="MucBP"/>
    <property type="match status" value="2"/>
</dbReference>
<evidence type="ECO:0000259" key="9">
    <source>
        <dbReference type="Pfam" id="PF22122"/>
    </source>
</evidence>
<keyword evidence="2" id="KW-0964">Secreted</keyword>
<dbReference type="Gene3D" id="3.10.20.320">
    <property type="entry name" value="Putative peptidoglycan bound protein (lpxtg motif)"/>
    <property type="match status" value="2"/>
</dbReference>
<dbReference type="AlphaFoldDB" id="A0A430AKJ4"/>
<dbReference type="InterPro" id="IPR032675">
    <property type="entry name" value="LRR_dom_sf"/>
</dbReference>
<evidence type="ECO:0000313" key="11">
    <source>
        <dbReference type="Proteomes" id="UP000288669"/>
    </source>
</evidence>
<sequence length="593" mass="66610">MTSTFSTATSNFAHTTTNSLANKEPESLTQPEQKSIPNALNQTTKTQENLSNWMPDVYLQNAVARALEISVSEITKEKMLKLKRIEIGHLEENLASLQGLEYATNLKKFEHYWDSKVSDYSCLEGLVQLEEVSLNGVNVTDENFPMMGPNIELLNLTAASVTDAVYDKITPLKSLKHIVFQLNPHITTIAPLGTLTELEQIYIPKCGVSDMTVIKQLPKLSTLPAGDQNIGTLAPAITITEKELNYDALKHEIFLPFSMMPQRLTNFDGYIPPFVMSNDPDQLSIEINSQQLPSTRLLVSHEGVTISGVSKEELASIEKINFRAKLDNPRSSYAKPDNYFIYSISRGTYSRSFQVEHQQKNGTVQVQYLDRNGHPLRASKYLEGEVGKRYDASTSEYKLALAGYRLDETQLPQNANGLFLVDKQIVRYIYKETPVNAQNVTVYYLDENRHEIAEKKTIEGLVGEPYDTSTDKYCLSIEGYELDTNSLPDNRKGMLGTQAQVVEYCYKKMKAPTNSVSSESKDDSFSEMMDKQVDHATTNSSGKKTTNSSRGKGQVLPKTGEKKKPSFQFFGVFLIGALGLDFIQKKRIQNDWE</sequence>
<reference evidence="10 11" key="1">
    <citation type="submission" date="2017-05" db="EMBL/GenBank/DDBJ databases">
        <title>Vagococcus spp. assemblies.</title>
        <authorList>
            <person name="Gulvik C.A."/>
        </authorList>
    </citation>
    <scope>NUCLEOTIDE SEQUENCE [LARGE SCALE GENOMIC DNA]</scope>
    <source>
        <strain evidence="10 11">DSM 24756</strain>
    </source>
</reference>
<dbReference type="SUPFAM" id="SSF52058">
    <property type="entry name" value="L domain-like"/>
    <property type="match status" value="1"/>
</dbReference>
<dbReference type="InterPro" id="IPR009459">
    <property type="entry name" value="MucBP_dom"/>
</dbReference>
<evidence type="ECO:0000259" key="7">
    <source>
        <dbReference type="Pfam" id="PF00746"/>
    </source>
</evidence>
<protein>
    <recommendedName>
        <fullName evidence="12">MucBP domain-containing protein</fullName>
    </recommendedName>
</protein>
<proteinExistence type="predicted"/>
<feature type="domain" description="MucBP" evidence="8">
    <location>
        <begin position="363"/>
        <end position="431"/>
    </location>
</feature>
<feature type="compositionally biased region" description="Basic and acidic residues" evidence="6">
    <location>
        <begin position="519"/>
        <end position="534"/>
    </location>
</feature>
<dbReference type="Pfam" id="PF00746">
    <property type="entry name" value="Gram_pos_anchor"/>
    <property type="match status" value="1"/>
</dbReference>
<name>A0A430AKJ4_9ENTE</name>
<comment type="caution">
    <text evidence="10">The sequence shown here is derived from an EMBL/GenBank/DDBJ whole genome shotgun (WGS) entry which is preliminary data.</text>
</comment>
<evidence type="ECO:0000313" key="10">
    <source>
        <dbReference type="EMBL" id="RSU08606.1"/>
    </source>
</evidence>
<dbReference type="InterPro" id="IPR019931">
    <property type="entry name" value="LPXTG_anchor"/>
</dbReference>
<dbReference type="RefSeq" id="WP_126823360.1">
    <property type="nucleotide sequence ID" value="NZ_JBHLWU010000001.1"/>
</dbReference>
<dbReference type="Gene3D" id="3.80.10.10">
    <property type="entry name" value="Ribonuclease Inhibitor"/>
    <property type="match status" value="1"/>
</dbReference>
<evidence type="ECO:0000256" key="4">
    <source>
        <dbReference type="ARBA" id="ARBA00022737"/>
    </source>
</evidence>
<feature type="compositionally biased region" description="Polar residues" evidence="6">
    <location>
        <begin position="27"/>
        <end position="38"/>
    </location>
</feature>
<keyword evidence="1" id="KW-0134">Cell wall</keyword>
<feature type="region of interest" description="Disordered" evidence="6">
    <location>
        <begin position="1"/>
        <end position="38"/>
    </location>
</feature>
<feature type="domain" description="Gram-positive cocci surface proteins LPxTG" evidence="7">
    <location>
        <begin position="551"/>
        <end position="588"/>
    </location>
</feature>
<keyword evidence="5" id="KW-0572">Peptidoglycan-anchor</keyword>
<dbReference type="NCBIfam" id="TIGR01167">
    <property type="entry name" value="LPXTG_anchor"/>
    <property type="match status" value="1"/>
</dbReference>
<evidence type="ECO:0000256" key="1">
    <source>
        <dbReference type="ARBA" id="ARBA00022512"/>
    </source>
</evidence>
<evidence type="ECO:0000256" key="3">
    <source>
        <dbReference type="ARBA" id="ARBA00022729"/>
    </source>
</evidence>
<keyword evidence="11" id="KW-1185">Reference proteome</keyword>
<evidence type="ECO:0000256" key="2">
    <source>
        <dbReference type="ARBA" id="ARBA00022525"/>
    </source>
</evidence>
<feature type="domain" description="Internalin K" evidence="9">
    <location>
        <begin position="244"/>
        <end position="355"/>
    </location>
</feature>
<accession>A0A430AKJ4</accession>
<feature type="domain" description="MucBP" evidence="8">
    <location>
        <begin position="439"/>
        <end position="507"/>
    </location>
</feature>
<dbReference type="Proteomes" id="UP000288669">
    <property type="component" value="Unassembled WGS sequence"/>
</dbReference>
<organism evidence="10 11">
    <name type="scientific">Vagococcus entomophilus</name>
    <dbReference type="NCBI Taxonomy" id="1160095"/>
    <lineage>
        <taxon>Bacteria</taxon>
        <taxon>Bacillati</taxon>
        <taxon>Bacillota</taxon>
        <taxon>Bacilli</taxon>
        <taxon>Lactobacillales</taxon>
        <taxon>Enterococcaceae</taxon>
        <taxon>Vagococcus</taxon>
    </lineage>
</organism>
<keyword evidence="4" id="KW-0677">Repeat</keyword>
<feature type="compositionally biased region" description="Low complexity" evidence="6">
    <location>
        <begin position="537"/>
        <end position="553"/>
    </location>
</feature>
<keyword evidence="3" id="KW-0732">Signal</keyword>
<evidence type="ECO:0000256" key="6">
    <source>
        <dbReference type="SAM" id="MobiDB-lite"/>
    </source>
</evidence>
<evidence type="ECO:0000256" key="5">
    <source>
        <dbReference type="ARBA" id="ARBA00023088"/>
    </source>
</evidence>
<dbReference type="OrthoDB" id="2174091at2"/>
<feature type="region of interest" description="Disordered" evidence="6">
    <location>
        <begin position="513"/>
        <end position="560"/>
    </location>
</feature>
<dbReference type="Pfam" id="PF22122">
    <property type="entry name" value="InlK_D2"/>
    <property type="match status" value="1"/>
</dbReference>
<evidence type="ECO:0000259" key="8">
    <source>
        <dbReference type="Pfam" id="PF06458"/>
    </source>
</evidence>
<evidence type="ECO:0008006" key="12">
    <source>
        <dbReference type="Google" id="ProtNLM"/>
    </source>
</evidence>
<dbReference type="Gene3D" id="2.60.40.3890">
    <property type="match status" value="1"/>
</dbReference>